<accession>A0ABX0TGA7</accession>
<protein>
    <submittedName>
        <fullName evidence="1">Uncharacterized protein</fullName>
    </submittedName>
</protein>
<evidence type="ECO:0000313" key="2">
    <source>
        <dbReference type="Proteomes" id="UP000802392"/>
    </source>
</evidence>
<dbReference type="EMBL" id="JAAOZD010000003">
    <property type="protein sequence ID" value="NIJ01559.1"/>
    <property type="molecule type" value="Genomic_DNA"/>
</dbReference>
<evidence type="ECO:0000313" key="1">
    <source>
        <dbReference type="EMBL" id="NIJ01559.1"/>
    </source>
</evidence>
<name>A0ABX0TGA7_9MICC</name>
<gene>
    <name evidence="1" type="ORF">FHR86_001880</name>
</gene>
<keyword evidence="2" id="KW-1185">Reference proteome</keyword>
<comment type="caution">
    <text evidence="1">The sequence shown here is derived from an EMBL/GenBank/DDBJ whole genome shotgun (WGS) entry which is preliminary data.</text>
</comment>
<organism evidence="1 2">
    <name type="scientific">Paenarthrobacter ilicis</name>
    <dbReference type="NCBI Taxonomy" id="43665"/>
    <lineage>
        <taxon>Bacteria</taxon>
        <taxon>Bacillati</taxon>
        <taxon>Actinomycetota</taxon>
        <taxon>Actinomycetes</taxon>
        <taxon>Micrococcales</taxon>
        <taxon>Micrococcaceae</taxon>
        <taxon>Paenarthrobacter</taxon>
    </lineage>
</organism>
<sequence length="49" mass="5306">MQVIQEAVEYFNADGSTGRPSEGATNSAFALFANYSSTGWQVYELGLIN</sequence>
<proteinExistence type="predicted"/>
<dbReference type="Proteomes" id="UP000802392">
    <property type="component" value="Unassembled WGS sequence"/>
</dbReference>
<reference evidence="1 2" key="1">
    <citation type="submission" date="2020-03" db="EMBL/GenBank/DDBJ databases">
        <title>Genomic Encyclopedia of Type Strains, Phase III (KMG-III): the genomes of soil and plant-associated and newly described type strains.</title>
        <authorList>
            <person name="Whitman W."/>
        </authorList>
    </citation>
    <scope>NUCLEOTIDE SEQUENCE [LARGE SCALE GENOMIC DNA]</scope>
    <source>
        <strain evidence="1 2">CECT 4207</strain>
    </source>
</reference>